<keyword evidence="4 8" id="KW-0862">Zinc</keyword>
<evidence type="ECO:0000256" key="4">
    <source>
        <dbReference type="ARBA" id="ARBA00022833"/>
    </source>
</evidence>
<feature type="binding site" evidence="8">
    <location>
        <position position="56"/>
    </location>
    <ligand>
        <name>Zn(2+)</name>
        <dbReference type="ChEBI" id="CHEBI:29105"/>
    </ligand>
</feature>
<dbReference type="Pfam" id="PF12874">
    <property type="entry name" value="zf-met"/>
    <property type="match status" value="1"/>
</dbReference>
<dbReference type="GO" id="GO:0008270">
    <property type="term" value="F:zinc ion binding"/>
    <property type="evidence" value="ECO:0007669"/>
    <property type="project" value="UniProtKB-UniRule"/>
</dbReference>
<keyword evidence="1 8" id="KW-0479">Metal-binding</keyword>
<evidence type="ECO:0000256" key="1">
    <source>
        <dbReference type="ARBA" id="ARBA00022723"/>
    </source>
</evidence>
<evidence type="ECO:0000256" key="8">
    <source>
        <dbReference type="PROSITE-ProRule" id="PRU01263"/>
    </source>
</evidence>
<keyword evidence="5" id="KW-0805">Transcription regulation</keyword>
<dbReference type="SUPFAM" id="SSF57667">
    <property type="entry name" value="beta-beta-alpha zinc fingers"/>
    <property type="match status" value="3"/>
</dbReference>
<feature type="domain" description="C2H2-type" evidence="9">
    <location>
        <begin position="256"/>
        <end position="283"/>
    </location>
</feature>
<evidence type="ECO:0000313" key="11">
    <source>
        <dbReference type="EMBL" id="KAJ8931431.1"/>
    </source>
</evidence>
<dbReference type="Pfam" id="PF22995">
    <property type="entry name" value="C2CH-3rd_BIRD-IDD"/>
    <property type="match status" value="1"/>
</dbReference>
<evidence type="ECO:0000259" key="9">
    <source>
        <dbReference type="PROSITE" id="PS50157"/>
    </source>
</evidence>
<dbReference type="PROSITE" id="PS00028">
    <property type="entry name" value="ZINC_FINGER_C2H2_1"/>
    <property type="match status" value="6"/>
</dbReference>
<protein>
    <submittedName>
        <fullName evidence="11">Uncharacterized protein</fullName>
    </submittedName>
</protein>
<evidence type="ECO:0000313" key="12">
    <source>
        <dbReference type="Proteomes" id="UP001162156"/>
    </source>
</evidence>
<comment type="caution">
    <text evidence="11">The sequence shown here is derived from an EMBL/GenBank/DDBJ whole genome shotgun (WGS) entry which is preliminary data.</text>
</comment>
<feature type="binding site" evidence="8">
    <location>
        <position position="11"/>
    </location>
    <ligand>
        <name>Zn(2+)</name>
        <dbReference type="ChEBI" id="CHEBI:29105"/>
    </ligand>
</feature>
<evidence type="ECO:0000256" key="5">
    <source>
        <dbReference type="ARBA" id="ARBA00023015"/>
    </source>
</evidence>
<reference evidence="11" key="1">
    <citation type="journal article" date="2023" name="Insect Mol. Biol.">
        <title>Genome sequencing provides insights into the evolution of gene families encoding plant cell wall-degrading enzymes in longhorned beetles.</title>
        <authorList>
            <person name="Shin N.R."/>
            <person name="Okamura Y."/>
            <person name="Kirsch R."/>
            <person name="Pauchet Y."/>
        </authorList>
    </citation>
    <scope>NUCLEOTIDE SEQUENCE</scope>
    <source>
        <strain evidence="11">RBIC_L_NR</strain>
    </source>
</reference>
<keyword evidence="2" id="KW-0677">Repeat</keyword>
<dbReference type="SUPFAM" id="SSF57716">
    <property type="entry name" value="Glucocorticoid receptor-like (DNA-binding domain)"/>
    <property type="match status" value="1"/>
</dbReference>
<dbReference type="AlphaFoldDB" id="A0AAV8WYV8"/>
<gene>
    <name evidence="11" type="ORF">NQ314_015657</name>
</gene>
<dbReference type="Gene3D" id="3.40.1800.20">
    <property type="match status" value="1"/>
</dbReference>
<dbReference type="InterPro" id="IPR036236">
    <property type="entry name" value="Znf_C2H2_sf"/>
</dbReference>
<dbReference type="Pfam" id="PF00096">
    <property type="entry name" value="zf-C2H2"/>
    <property type="match status" value="4"/>
</dbReference>
<dbReference type="PANTHER" id="PTHR24408:SF58">
    <property type="entry name" value="TRANSCRIPTION FACTOR (TFIIIA), PUTATIVE (AFU_ORTHOLOGUE AFUA_1G05150)-RELATED"/>
    <property type="match status" value="1"/>
</dbReference>
<dbReference type="EMBL" id="JANEYF010004345">
    <property type="protein sequence ID" value="KAJ8931431.1"/>
    <property type="molecule type" value="Genomic_DNA"/>
</dbReference>
<keyword evidence="12" id="KW-1185">Reference proteome</keyword>
<feature type="domain" description="C2H2-type" evidence="9">
    <location>
        <begin position="368"/>
        <end position="391"/>
    </location>
</feature>
<dbReference type="InterPro" id="IPR012934">
    <property type="entry name" value="Znf_AD"/>
</dbReference>
<dbReference type="SMART" id="SM00355">
    <property type="entry name" value="ZnF_C2H2"/>
    <property type="match status" value="7"/>
</dbReference>
<dbReference type="PANTHER" id="PTHR24408">
    <property type="entry name" value="ZINC FINGER PROTEIN"/>
    <property type="match status" value="1"/>
</dbReference>
<dbReference type="FunFam" id="3.30.160.60:FF:000340">
    <property type="entry name" value="zinc finger protein 473 isoform X1"/>
    <property type="match status" value="1"/>
</dbReference>
<feature type="domain" description="C2H2-type" evidence="9">
    <location>
        <begin position="396"/>
        <end position="418"/>
    </location>
</feature>
<name>A0AAV8WYV8_9CUCU</name>
<dbReference type="Gene3D" id="3.30.160.60">
    <property type="entry name" value="Classic Zinc Finger"/>
    <property type="match status" value="6"/>
</dbReference>
<keyword evidence="6" id="KW-0804">Transcription</keyword>
<dbReference type="GO" id="GO:0000981">
    <property type="term" value="F:DNA-binding transcription factor activity, RNA polymerase II-specific"/>
    <property type="evidence" value="ECO:0007669"/>
    <property type="project" value="TreeGrafter"/>
</dbReference>
<evidence type="ECO:0000256" key="3">
    <source>
        <dbReference type="ARBA" id="ARBA00022771"/>
    </source>
</evidence>
<sequence length="446" mass="51785">MQWSQNLCRTCGQISDTCHFIYNKDIPSSLENKIKKYLHLNLYKGDYKPKQICNSCIIKLNEFADFIDTCHTTNQKFEMIYFNSQTWHNRNYEYPPPQKQSVIVSSKQVADNLDFELYKNTGIVLENLNVTNCQLNDAEMLDLVGNGDYNSGNSENYMNDMKLKGHHTTVLRHPTNLEGSVLPANYNCQSLEKNDKMCYSIRYDSYNPDSISSVNISKEINAQTEKKRTVTIDSVKKSLTLPGNKMCSPKETKKTYFCPHCDREFIRKGTLNSHIAVHTNIRPYKCGECSKSFAVKSDLTTHKKVHSDQHKCSFCFKKFSVPSKLERHIRIHTNEKPYICNFVNCNKAFSDKRNLEEHKLTHVSEKKYSCTVCNKMFKTLNRLKQHSKCHSCGIMYTCDLCSKTYKYKSNLISHIKKHNSICLYCKKNCESNTLLTEHIKTCRVRN</sequence>
<evidence type="ECO:0000256" key="7">
    <source>
        <dbReference type="PROSITE-ProRule" id="PRU00042"/>
    </source>
</evidence>
<accession>A0AAV8WYV8</accession>
<dbReference type="PROSITE" id="PS51915">
    <property type="entry name" value="ZAD"/>
    <property type="match status" value="1"/>
</dbReference>
<evidence type="ECO:0000259" key="10">
    <source>
        <dbReference type="PROSITE" id="PS51915"/>
    </source>
</evidence>
<feature type="domain" description="ZAD" evidence="10">
    <location>
        <begin position="6"/>
        <end position="80"/>
    </location>
</feature>
<feature type="binding site" evidence="8">
    <location>
        <position position="53"/>
    </location>
    <ligand>
        <name>Zn(2+)</name>
        <dbReference type="ChEBI" id="CHEBI:29105"/>
    </ligand>
</feature>
<feature type="domain" description="C2H2-type" evidence="9">
    <location>
        <begin position="310"/>
        <end position="337"/>
    </location>
</feature>
<dbReference type="InterPro" id="IPR013087">
    <property type="entry name" value="Znf_C2H2_type"/>
</dbReference>
<feature type="domain" description="C2H2-type" evidence="9">
    <location>
        <begin position="284"/>
        <end position="311"/>
    </location>
</feature>
<dbReference type="GO" id="GO:0043565">
    <property type="term" value="F:sequence-specific DNA binding"/>
    <property type="evidence" value="ECO:0007669"/>
    <property type="project" value="TreeGrafter"/>
</dbReference>
<dbReference type="GO" id="GO:0005634">
    <property type="term" value="C:nucleus"/>
    <property type="evidence" value="ECO:0007669"/>
    <property type="project" value="InterPro"/>
</dbReference>
<keyword evidence="3 7" id="KW-0863">Zinc-finger</keyword>
<dbReference type="InterPro" id="IPR055187">
    <property type="entry name" value="C2CH-3rd_BIRD-IDD"/>
</dbReference>
<evidence type="ECO:0000256" key="6">
    <source>
        <dbReference type="ARBA" id="ARBA00023163"/>
    </source>
</evidence>
<proteinExistence type="predicted"/>
<evidence type="ECO:0000256" key="2">
    <source>
        <dbReference type="ARBA" id="ARBA00022737"/>
    </source>
</evidence>
<dbReference type="Proteomes" id="UP001162156">
    <property type="component" value="Unassembled WGS sequence"/>
</dbReference>
<feature type="binding site" evidence="8">
    <location>
        <position position="8"/>
    </location>
    <ligand>
        <name>Zn(2+)</name>
        <dbReference type="ChEBI" id="CHEBI:29105"/>
    </ligand>
</feature>
<dbReference type="SMART" id="SM00868">
    <property type="entry name" value="zf-AD"/>
    <property type="match status" value="1"/>
</dbReference>
<dbReference type="PROSITE" id="PS50157">
    <property type="entry name" value="ZINC_FINGER_C2H2_2"/>
    <property type="match status" value="6"/>
</dbReference>
<feature type="domain" description="C2H2-type" evidence="9">
    <location>
        <begin position="338"/>
        <end position="367"/>
    </location>
</feature>
<dbReference type="Pfam" id="PF07776">
    <property type="entry name" value="zf-AD"/>
    <property type="match status" value="1"/>
</dbReference>
<organism evidence="11 12">
    <name type="scientific">Rhamnusium bicolor</name>
    <dbReference type="NCBI Taxonomy" id="1586634"/>
    <lineage>
        <taxon>Eukaryota</taxon>
        <taxon>Metazoa</taxon>
        <taxon>Ecdysozoa</taxon>
        <taxon>Arthropoda</taxon>
        <taxon>Hexapoda</taxon>
        <taxon>Insecta</taxon>
        <taxon>Pterygota</taxon>
        <taxon>Neoptera</taxon>
        <taxon>Endopterygota</taxon>
        <taxon>Coleoptera</taxon>
        <taxon>Polyphaga</taxon>
        <taxon>Cucujiformia</taxon>
        <taxon>Chrysomeloidea</taxon>
        <taxon>Cerambycidae</taxon>
        <taxon>Lepturinae</taxon>
        <taxon>Rhagiini</taxon>
        <taxon>Rhamnusium</taxon>
    </lineage>
</organism>